<evidence type="ECO:0000313" key="4">
    <source>
        <dbReference type="Proteomes" id="UP000030856"/>
    </source>
</evidence>
<dbReference type="Gene3D" id="2.60.120.620">
    <property type="entry name" value="q2cbj1_9rhob like domain"/>
    <property type="match status" value="1"/>
</dbReference>
<dbReference type="STRING" id="2340.JV46_22120"/>
<dbReference type="InterPro" id="IPR014710">
    <property type="entry name" value="RmlC-like_jellyroll"/>
</dbReference>
<accession>A0A0B0HEK4</accession>
<keyword evidence="4" id="KW-1185">Reference proteome</keyword>
<dbReference type="eggNOG" id="COG1917">
    <property type="taxonomic scope" value="Bacteria"/>
</dbReference>
<dbReference type="SUPFAM" id="SSF51197">
    <property type="entry name" value="Clavaminate synthase-like"/>
    <property type="match status" value="1"/>
</dbReference>
<dbReference type="GO" id="GO:0016706">
    <property type="term" value="F:2-oxoglutarate-dependent dioxygenase activity"/>
    <property type="evidence" value="ECO:0007669"/>
    <property type="project" value="UniProtKB-ARBA"/>
</dbReference>
<gene>
    <name evidence="3" type="ORF">JV46_22120</name>
</gene>
<dbReference type="SUPFAM" id="SSF51182">
    <property type="entry name" value="RmlC-like cupins"/>
    <property type="match status" value="1"/>
</dbReference>
<keyword evidence="1" id="KW-0479">Metal-binding</keyword>
<sequence>MTEEWKKQGYIAARQLIDSETIDYLASLDVDSGDLSKPNELKRLWMTDTQVRQLATSQTIRHQLDSLFENSDYYLWGAQIIDREPDQIHLWHSDNETSRPEGGFVSLWIGISGVDENSTLMAIPGSHTYGVPVQKFFAYEDPARYDPDGVAVLEKALEYDSEASIMAPSCNDGDGIFFDGRLWHGTFNHNRLPRRTLLLQYGKRGIPIRFAKDYMSYPFVYNDGHASAPPVMPVQGKPDPLVNHNVLEKNGQLTYTAASIAVQPELANKKQLNWAAFPYFNTPTRIFRKFSCHASELLPGCMPHMPHDHDDEEILLVLSGTATIFINEPGKGALRAYPSLAGDFFYYPSGQTHTIYNGSEEPIQYLMFRWSARAAQSRPAKTVGYKKSFYDAGNNRLSVNHQSSGLKHLHMHFTRLQPGQSFKRHVDQYDTAIIVLEGELSVLNQRLGRGGVFFIRAGELHNTHNEGTEPCAYLVFEFHADTATTIKAV</sequence>
<feature type="domain" description="Cupin type-2" evidence="2">
    <location>
        <begin position="297"/>
        <end position="367"/>
    </location>
</feature>
<dbReference type="GO" id="GO:0046872">
    <property type="term" value="F:metal ion binding"/>
    <property type="evidence" value="ECO:0007669"/>
    <property type="project" value="UniProtKB-KW"/>
</dbReference>
<dbReference type="InterPro" id="IPR013096">
    <property type="entry name" value="Cupin_2"/>
</dbReference>
<dbReference type="AlphaFoldDB" id="A0A0B0HEK4"/>
<evidence type="ECO:0000259" key="2">
    <source>
        <dbReference type="Pfam" id="PF07883"/>
    </source>
</evidence>
<name>A0A0B0HEK4_SOVGS</name>
<protein>
    <submittedName>
        <fullName evidence="3">Protein involved in biosynthesis of mitomycin antibiotics/polyketide fumonisin</fullName>
    </submittedName>
</protein>
<organism evidence="3 4">
    <name type="scientific">Solemya velum gill symbiont</name>
    <dbReference type="NCBI Taxonomy" id="2340"/>
    <lineage>
        <taxon>Bacteria</taxon>
        <taxon>Pseudomonadati</taxon>
        <taxon>Pseudomonadota</taxon>
        <taxon>Gammaproteobacteria</taxon>
        <taxon>sulfur-oxidizing symbionts</taxon>
    </lineage>
</organism>
<dbReference type="CDD" id="cd02208">
    <property type="entry name" value="cupin_RmlC-like"/>
    <property type="match status" value="1"/>
</dbReference>
<dbReference type="Proteomes" id="UP000030856">
    <property type="component" value="Unassembled WGS sequence"/>
</dbReference>
<dbReference type="Pfam" id="PF05721">
    <property type="entry name" value="PhyH"/>
    <property type="match status" value="1"/>
</dbReference>
<dbReference type="Gene3D" id="2.60.120.10">
    <property type="entry name" value="Jelly Rolls"/>
    <property type="match status" value="2"/>
</dbReference>
<dbReference type="InterPro" id="IPR011051">
    <property type="entry name" value="RmlC_Cupin_sf"/>
</dbReference>
<proteinExistence type="predicted"/>
<comment type="caution">
    <text evidence="3">The sequence shown here is derived from an EMBL/GenBank/DDBJ whole genome shotgun (WGS) entry which is preliminary data.</text>
</comment>
<dbReference type="InterPro" id="IPR008775">
    <property type="entry name" value="Phytyl_CoA_dOase-like"/>
</dbReference>
<evidence type="ECO:0000256" key="1">
    <source>
        <dbReference type="ARBA" id="ARBA00022723"/>
    </source>
</evidence>
<reference evidence="3 4" key="1">
    <citation type="journal article" date="2014" name="BMC Genomics">
        <title>The genome of the intracellular bacterium of the coastal bivalve, Solemya velum: a blueprint for thriving in and out of symbiosis.</title>
        <authorList>
            <person name="Dmytrenko O."/>
            <person name="Russell S.L."/>
            <person name="Loo W.T."/>
            <person name="Fontanez K.M."/>
            <person name="Liao L."/>
            <person name="Roeselers G."/>
            <person name="Sharma R."/>
            <person name="Stewart F.J."/>
            <person name="Newton I.L."/>
            <person name="Woyke T."/>
            <person name="Wu D."/>
            <person name="Lang J.M."/>
            <person name="Eisen J.A."/>
            <person name="Cavanaugh C.M."/>
        </authorList>
    </citation>
    <scope>NUCLEOTIDE SEQUENCE [LARGE SCALE GENOMIC DNA]</scope>
    <source>
        <strain evidence="3 4">WH</strain>
    </source>
</reference>
<dbReference type="PANTHER" id="PTHR35848">
    <property type="entry name" value="OXALATE-BINDING PROTEIN"/>
    <property type="match status" value="1"/>
</dbReference>
<dbReference type="InterPro" id="IPR051610">
    <property type="entry name" value="GPI/OXD"/>
</dbReference>
<dbReference type="Pfam" id="PF07883">
    <property type="entry name" value="Cupin_2"/>
    <property type="match status" value="2"/>
</dbReference>
<dbReference type="EMBL" id="JRAA01000001">
    <property type="protein sequence ID" value="KHF26334.1"/>
    <property type="molecule type" value="Genomic_DNA"/>
</dbReference>
<evidence type="ECO:0000313" key="3">
    <source>
        <dbReference type="EMBL" id="KHF26334.1"/>
    </source>
</evidence>
<feature type="domain" description="Cupin type-2" evidence="2">
    <location>
        <begin position="414"/>
        <end position="475"/>
    </location>
</feature>